<dbReference type="EMBL" id="CM003532">
    <property type="protein sequence ID" value="RCV26741.1"/>
    <property type="molecule type" value="Genomic_DNA"/>
</dbReference>
<gene>
    <name evidence="2" type="ORF">SETIT_5G270800v2</name>
</gene>
<reference evidence="2" key="1">
    <citation type="journal article" date="2012" name="Nat. Biotechnol.">
        <title>Reference genome sequence of the model plant Setaria.</title>
        <authorList>
            <person name="Bennetzen J.L."/>
            <person name="Schmutz J."/>
            <person name="Wang H."/>
            <person name="Percifield R."/>
            <person name="Hawkins J."/>
            <person name="Pontaroli A.C."/>
            <person name="Estep M."/>
            <person name="Feng L."/>
            <person name="Vaughn J.N."/>
            <person name="Grimwood J."/>
            <person name="Jenkins J."/>
            <person name="Barry K."/>
            <person name="Lindquist E."/>
            <person name="Hellsten U."/>
            <person name="Deshpande S."/>
            <person name="Wang X."/>
            <person name="Wu X."/>
            <person name="Mitros T."/>
            <person name="Triplett J."/>
            <person name="Yang X."/>
            <person name="Ye C.Y."/>
            <person name="Mauro-Herrera M."/>
            <person name="Wang L."/>
            <person name="Li P."/>
            <person name="Sharma M."/>
            <person name="Sharma R."/>
            <person name="Ronald P.C."/>
            <person name="Panaud O."/>
            <person name="Kellogg E.A."/>
            <person name="Brutnell T.P."/>
            <person name="Doust A.N."/>
            <person name="Tuskan G.A."/>
            <person name="Rokhsar D."/>
            <person name="Devos K.M."/>
        </authorList>
    </citation>
    <scope>NUCLEOTIDE SEQUENCE [LARGE SCALE GENOMIC DNA]</scope>
    <source>
        <strain evidence="2">Yugu1</strain>
    </source>
</reference>
<protein>
    <submittedName>
        <fullName evidence="2">Uncharacterized protein</fullName>
    </submittedName>
</protein>
<accession>A0A368R978</accession>
<evidence type="ECO:0000313" key="2">
    <source>
        <dbReference type="EMBL" id="RCV26741.1"/>
    </source>
</evidence>
<evidence type="ECO:0000256" key="1">
    <source>
        <dbReference type="SAM" id="MobiDB-lite"/>
    </source>
</evidence>
<reference evidence="2" key="2">
    <citation type="submission" date="2015-07" db="EMBL/GenBank/DDBJ databases">
        <authorList>
            <person name="Noorani M."/>
        </authorList>
    </citation>
    <scope>NUCLEOTIDE SEQUENCE</scope>
    <source>
        <strain evidence="2">Yugu1</strain>
    </source>
</reference>
<feature type="region of interest" description="Disordered" evidence="1">
    <location>
        <begin position="53"/>
        <end position="86"/>
    </location>
</feature>
<proteinExistence type="predicted"/>
<dbReference type="AlphaFoldDB" id="A0A368R978"/>
<sequence>MALCSTVPLVIGGHAMRAFFLIAISRAEVDDDCVSQELSGGRIVAFAWSKQSHGGTARHGGIVRSAPRPAHQKADEEPTPGQAMTLTTPADADLHLLTDRSIDLRGAGVGVPIS</sequence>
<name>A0A368R978_SETIT</name>
<organism evidence="2">
    <name type="scientific">Setaria italica</name>
    <name type="common">Foxtail millet</name>
    <name type="synonym">Panicum italicum</name>
    <dbReference type="NCBI Taxonomy" id="4555"/>
    <lineage>
        <taxon>Eukaryota</taxon>
        <taxon>Viridiplantae</taxon>
        <taxon>Streptophyta</taxon>
        <taxon>Embryophyta</taxon>
        <taxon>Tracheophyta</taxon>
        <taxon>Spermatophyta</taxon>
        <taxon>Magnoliopsida</taxon>
        <taxon>Liliopsida</taxon>
        <taxon>Poales</taxon>
        <taxon>Poaceae</taxon>
        <taxon>PACMAD clade</taxon>
        <taxon>Panicoideae</taxon>
        <taxon>Panicodae</taxon>
        <taxon>Paniceae</taxon>
        <taxon>Cenchrinae</taxon>
        <taxon>Setaria</taxon>
    </lineage>
</organism>